<feature type="domain" description="Peptidase S9 prolyl oligopeptidase catalytic" evidence="2">
    <location>
        <begin position="219"/>
        <end position="285"/>
    </location>
</feature>
<dbReference type="Pfam" id="PF20434">
    <property type="entry name" value="BD-FAE"/>
    <property type="match status" value="2"/>
</dbReference>
<dbReference type="Pfam" id="PF00326">
    <property type="entry name" value="Peptidase_S9"/>
    <property type="match status" value="1"/>
</dbReference>
<dbReference type="InterPro" id="IPR049492">
    <property type="entry name" value="BD-FAE-like_dom"/>
</dbReference>
<dbReference type="PANTHER" id="PTHR48081:SF33">
    <property type="entry name" value="KYNURENINE FORMAMIDASE"/>
    <property type="match status" value="1"/>
</dbReference>
<keyword evidence="1 4" id="KW-0378">Hydrolase</keyword>
<dbReference type="InterPro" id="IPR001375">
    <property type="entry name" value="Peptidase_S9_cat"/>
</dbReference>
<comment type="caution">
    <text evidence="4">The sequence shown here is derived from an EMBL/GenBank/DDBJ whole genome shotgun (WGS) entry which is preliminary data.</text>
</comment>
<evidence type="ECO:0000256" key="1">
    <source>
        <dbReference type="ARBA" id="ARBA00022801"/>
    </source>
</evidence>
<dbReference type="GO" id="GO:0016787">
    <property type="term" value="F:hydrolase activity"/>
    <property type="evidence" value="ECO:0007669"/>
    <property type="project" value="UniProtKB-KW"/>
</dbReference>
<dbReference type="RefSeq" id="WP_231004483.1">
    <property type="nucleotide sequence ID" value="NZ_JAJNEC010000005.1"/>
</dbReference>
<dbReference type="InterPro" id="IPR050300">
    <property type="entry name" value="GDXG_lipolytic_enzyme"/>
</dbReference>
<keyword evidence="5" id="KW-1185">Reference proteome</keyword>
<dbReference type="InterPro" id="IPR029058">
    <property type="entry name" value="AB_hydrolase_fold"/>
</dbReference>
<evidence type="ECO:0000313" key="5">
    <source>
        <dbReference type="Proteomes" id="UP001199816"/>
    </source>
</evidence>
<dbReference type="Proteomes" id="UP001199816">
    <property type="component" value="Unassembled WGS sequence"/>
</dbReference>
<evidence type="ECO:0000259" key="2">
    <source>
        <dbReference type="Pfam" id="PF00326"/>
    </source>
</evidence>
<feature type="domain" description="BD-FAE-like" evidence="3">
    <location>
        <begin position="60"/>
        <end position="115"/>
    </location>
</feature>
<name>A0ABS8PQ51_9BACT</name>
<sequence>MCAEKTKIIGGLLLIVTVLFSPAMVFGQTTESRVTRIKNIRYAPMPSAPFDKDSSCDRTLDLYLPEAPAGKKWPVLIFIHGGGFAGGDKGGNATLCEKIARSGIAVVSVNYRLYLKYHKTAGASAGGNMAKGLPAGGHFHPELQKAIGIAADDAALAMQWLKNHAAHYSMDAQKLMVSGGSAGAMTALYVAYVKPALPLKISGVIDFWGGLEDAAVIKKEAPPVLVYHGNADETIHVAYAAALQQRMTETGNHLSEFHIMEGKGHAAYRIIEAEKSGEVVSFIKRIADTAGAPGQTKNRRRSIK</sequence>
<reference evidence="4 5" key="1">
    <citation type="submission" date="2021-11" db="EMBL/GenBank/DDBJ databases">
        <title>Genomic of Niabella pedocola.</title>
        <authorList>
            <person name="Wu T."/>
        </authorList>
    </citation>
    <scope>NUCLEOTIDE SEQUENCE [LARGE SCALE GENOMIC DNA]</scope>
    <source>
        <strain evidence="4 5">JCM 31011</strain>
    </source>
</reference>
<gene>
    <name evidence="4" type="ORF">LQ567_10650</name>
</gene>
<feature type="domain" description="BD-FAE-like" evidence="3">
    <location>
        <begin position="151"/>
        <end position="194"/>
    </location>
</feature>
<evidence type="ECO:0000259" key="3">
    <source>
        <dbReference type="Pfam" id="PF20434"/>
    </source>
</evidence>
<evidence type="ECO:0000313" key="4">
    <source>
        <dbReference type="EMBL" id="MCD2423219.1"/>
    </source>
</evidence>
<dbReference type="EMBL" id="JAJNEC010000005">
    <property type="protein sequence ID" value="MCD2423219.1"/>
    <property type="molecule type" value="Genomic_DNA"/>
</dbReference>
<proteinExistence type="predicted"/>
<organism evidence="4 5">
    <name type="scientific">Niabella pedocola</name>
    <dbReference type="NCBI Taxonomy" id="1752077"/>
    <lineage>
        <taxon>Bacteria</taxon>
        <taxon>Pseudomonadati</taxon>
        <taxon>Bacteroidota</taxon>
        <taxon>Chitinophagia</taxon>
        <taxon>Chitinophagales</taxon>
        <taxon>Chitinophagaceae</taxon>
        <taxon>Niabella</taxon>
    </lineage>
</organism>
<protein>
    <submittedName>
        <fullName evidence="4">Alpha/beta hydrolase</fullName>
    </submittedName>
</protein>
<accession>A0ABS8PQ51</accession>
<dbReference type="Gene3D" id="3.40.50.1820">
    <property type="entry name" value="alpha/beta hydrolase"/>
    <property type="match status" value="1"/>
</dbReference>
<dbReference type="PANTHER" id="PTHR48081">
    <property type="entry name" value="AB HYDROLASE SUPERFAMILY PROTEIN C4A8.06C"/>
    <property type="match status" value="1"/>
</dbReference>
<dbReference type="SUPFAM" id="SSF53474">
    <property type="entry name" value="alpha/beta-Hydrolases"/>
    <property type="match status" value="1"/>
</dbReference>